<dbReference type="InterPro" id="IPR052627">
    <property type="entry name" value="VWA_domain-containing"/>
</dbReference>
<keyword evidence="2" id="KW-1185">Reference proteome</keyword>
<organism evidence="1 2">
    <name type="scientific">Ilyodon furcidens</name>
    <name type="common">goldbreast splitfin</name>
    <dbReference type="NCBI Taxonomy" id="33524"/>
    <lineage>
        <taxon>Eukaryota</taxon>
        <taxon>Metazoa</taxon>
        <taxon>Chordata</taxon>
        <taxon>Craniata</taxon>
        <taxon>Vertebrata</taxon>
        <taxon>Euteleostomi</taxon>
        <taxon>Actinopterygii</taxon>
        <taxon>Neopterygii</taxon>
        <taxon>Teleostei</taxon>
        <taxon>Neoteleostei</taxon>
        <taxon>Acanthomorphata</taxon>
        <taxon>Ovalentaria</taxon>
        <taxon>Atherinomorphae</taxon>
        <taxon>Cyprinodontiformes</taxon>
        <taxon>Goodeidae</taxon>
        <taxon>Ilyodon</taxon>
    </lineage>
</organism>
<dbReference type="EMBL" id="JAHRIQ010084449">
    <property type="protein sequence ID" value="MEQ2249158.1"/>
    <property type="molecule type" value="Genomic_DNA"/>
</dbReference>
<reference evidence="1 2" key="1">
    <citation type="submission" date="2021-06" db="EMBL/GenBank/DDBJ databases">
        <authorList>
            <person name="Palmer J.M."/>
        </authorList>
    </citation>
    <scope>NUCLEOTIDE SEQUENCE [LARGE SCALE GENOMIC DNA]</scope>
    <source>
        <strain evidence="2">if_2019</strain>
        <tissue evidence="1">Muscle</tissue>
    </source>
</reference>
<protein>
    <submittedName>
        <fullName evidence="1">Uncharacterized protein</fullName>
    </submittedName>
</protein>
<dbReference type="PANTHER" id="PTHR46299">
    <property type="entry name" value="VON WILLEBRAND FACTOR A DOMAIN-CONTAINING PROTEIN 5B2-RELATED"/>
    <property type="match status" value="1"/>
</dbReference>
<accession>A0ABV0UYM0</accession>
<dbReference type="PANTHER" id="PTHR46299:SF1">
    <property type="entry name" value="VON WILLEBRAND FACTOR A DOMAIN-CONTAINING PROTEIN 5B1"/>
    <property type="match status" value="1"/>
</dbReference>
<comment type="caution">
    <text evidence="1">The sequence shown here is derived from an EMBL/GenBank/DDBJ whole genome shotgun (WGS) entry which is preliminary data.</text>
</comment>
<evidence type="ECO:0000313" key="1">
    <source>
        <dbReference type="EMBL" id="MEQ2249158.1"/>
    </source>
</evidence>
<evidence type="ECO:0000313" key="2">
    <source>
        <dbReference type="Proteomes" id="UP001482620"/>
    </source>
</evidence>
<sequence length="131" mass="14963">VDVIHRRLHKDILHNPVVMLNFCPDLKSICSDLRKVHGEFIFLIDRSGSMSGLNIHRVKVLLARLDISSFFVSCSAANIQAHSDSHLNTPYVSSTDLSRLFLFKHVINTYIHYQLKWKGNVGLQVSCYVIE</sequence>
<dbReference type="Proteomes" id="UP001482620">
    <property type="component" value="Unassembled WGS sequence"/>
</dbReference>
<feature type="non-terminal residue" evidence="1">
    <location>
        <position position="1"/>
    </location>
</feature>
<proteinExistence type="predicted"/>
<name>A0ABV0UYM0_9TELE</name>
<gene>
    <name evidence="1" type="ORF">ILYODFUR_026457</name>
</gene>